<feature type="signal peptide" evidence="3">
    <location>
        <begin position="1"/>
        <end position="29"/>
    </location>
</feature>
<reference evidence="5 7" key="1">
    <citation type="submission" date="2018-03" db="EMBL/GenBank/DDBJ databases">
        <title>Genomic Encyclopedia of Archaeal and Bacterial Type Strains, Phase II (KMG-II): from individual species to whole genera.</title>
        <authorList>
            <person name="Goeker M."/>
        </authorList>
    </citation>
    <scope>NUCLEOTIDE SEQUENCE [LARGE SCALE GENOMIC DNA]</scope>
    <source>
        <strain evidence="5 7">DSM 21548</strain>
    </source>
</reference>
<protein>
    <submittedName>
        <fullName evidence="5">L-arabinose transport system substrate-binding protein</fullName>
    </submittedName>
    <submittedName>
        <fullName evidence="6">Sugar ABC transporter substrate-binding protein</fullName>
    </submittedName>
</protein>
<proteinExistence type="inferred from homology"/>
<name>A0A2P8GW67_9MICO</name>
<dbReference type="EMBL" id="RZGY01000001">
    <property type="protein sequence ID" value="RUQ87262.1"/>
    <property type="molecule type" value="Genomic_DNA"/>
</dbReference>
<evidence type="ECO:0000259" key="4">
    <source>
        <dbReference type="Pfam" id="PF13407"/>
    </source>
</evidence>
<dbReference type="InterPro" id="IPR050555">
    <property type="entry name" value="Bact_Solute-Bind_Prot2"/>
</dbReference>
<dbReference type="PANTHER" id="PTHR30036">
    <property type="entry name" value="D-XYLOSE-BINDING PERIPLASMIC PROTEIN"/>
    <property type="match status" value="1"/>
</dbReference>
<organism evidence="5 7">
    <name type="scientific">Labedella gwakjiensis</name>
    <dbReference type="NCBI Taxonomy" id="390269"/>
    <lineage>
        <taxon>Bacteria</taxon>
        <taxon>Bacillati</taxon>
        <taxon>Actinomycetota</taxon>
        <taxon>Actinomycetes</taxon>
        <taxon>Micrococcales</taxon>
        <taxon>Microbacteriaceae</taxon>
        <taxon>Labedella</taxon>
    </lineage>
</organism>
<dbReference type="Pfam" id="PF13407">
    <property type="entry name" value="Peripla_BP_4"/>
    <property type="match status" value="1"/>
</dbReference>
<dbReference type="EMBL" id="PYAU01000001">
    <property type="protein sequence ID" value="PSL38195.1"/>
    <property type="molecule type" value="Genomic_DNA"/>
</dbReference>
<evidence type="ECO:0000313" key="7">
    <source>
        <dbReference type="Proteomes" id="UP000241203"/>
    </source>
</evidence>
<gene>
    <name evidence="5" type="ORF">CLV49_1810</name>
    <name evidence="6" type="ORF">ELQ93_10155</name>
</gene>
<evidence type="ECO:0000313" key="6">
    <source>
        <dbReference type="EMBL" id="RUQ87262.1"/>
    </source>
</evidence>
<dbReference type="PANTHER" id="PTHR30036:SF7">
    <property type="entry name" value="ABC TRANSPORTER PERIPLASMIC-BINDING PROTEIN YPHF"/>
    <property type="match status" value="1"/>
</dbReference>
<comment type="similarity">
    <text evidence="2">Belongs to the bacterial solute-binding protein 2 family.</text>
</comment>
<dbReference type="PROSITE" id="PS51318">
    <property type="entry name" value="TAT"/>
    <property type="match status" value="1"/>
</dbReference>
<comment type="subcellular location">
    <subcellularLocation>
        <location evidence="1">Cell envelope</location>
    </subcellularLocation>
</comment>
<dbReference type="SUPFAM" id="SSF53822">
    <property type="entry name" value="Periplasmic binding protein-like I"/>
    <property type="match status" value="1"/>
</dbReference>
<dbReference type="AlphaFoldDB" id="A0A2P8GW67"/>
<feature type="chain" id="PRO_5038338611" evidence="3">
    <location>
        <begin position="30"/>
        <end position="347"/>
    </location>
</feature>
<comment type="caution">
    <text evidence="5">The sequence shown here is derived from an EMBL/GenBank/DDBJ whole genome shotgun (WGS) entry which is preliminary data.</text>
</comment>
<dbReference type="RefSeq" id="WP_106564984.1">
    <property type="nucleotide sequence ID" value="NZ_PYAU01000001.1"/>
</dbReference>
<sequence>MNRSTAGRRRRALAAAGALVALVALSACSSGMEEAGSGGGASSGPKDGPLTIAYLQKQGDQQYFVDQANGAKAAAEELGDVTINVVDLGTDSNKAISELDSAIAQGVDGIIIVVPDQQIGPQVIEAADAAGIPIMASDDIITDAEGNDAPFAGFDGTAMGTEVGNAAADLYMDAGWDAADTRILSGYKQDLSVCQQRVDGAEAAFTEAVGDDAPELIEIGTDNSVTDAQDQAGAVITANAGVKHWIVWGCNDENETGIVTALQNSGVSGDDIIGVGLGAYLTCKDWAAGQDTGNKAALFISGAEVGKAAVTSMVALLRDGTPLPPQSIANTEIVDASNWESEGVVCT</sequence>
<dbReference type="Proteomes" id="UP000268291">
    <property type="component" value="Unassembled WGS sequence"/>
</dbReference>
<dbReference type="Proteomes" id="UP000241203">
    <property type="component" value="Unassembled WGS sequence"/>
</dbReference>
<evidence type="ECO:0000256" key="3">
    <source>
        <dbReference type="SAM" id="SignalP"/>
    </source>
</evidence>
<evidence type="ECO:0000256" key="2">
    <source>
        <dbReference type="ARBA" id="ARBA00007639"/>
    </source>
</evidence>
<dbReference type="GO" id="GO:0030288">
    <property type="term" value="C:outer membrane-bounded periplasmic space"/>
    <property type="evidence" value="ECO:0007669"/>
    <property type="project" value="TreeGrafter"/>
</dbReference>
<dbReference type="InterPro" id="IPR025997">
    <property type="entry name" value="SBP_2_dom"/>
</dbReference>
<reference evidence="6 8" key="2">
    <citation type="submission" date="2018-12" db="EMBL/GenBank/DDBJ databases">
        <authorList>
            <person name="hu s."/>
            <person name="Xu Y."/>
            <person name="Xu B."/>
            <person name="Li F."/>
        </authorList>
    </citation>
    <scope>NUCLEOTIDE SEQUENCE [LARGE SCALE GENOMIC DNA]</scope>
    <source>
        <strain evidence="6 8">KSW2-17</strain>
    </source>
</reference>
<keyword evidence="8" id="KW-1185">Reference proteome</keyword>
<dbReference type="InterPro" id="IPR026266">
    <property type="entry name" value="AraF"/>
</dbReference>
<dbReference type="OrthoDB" id="7833812at2"/>
<feature type="domain" description="Periplasmic binding protein" evidence="4">
    <location>
        <begin position="52"/>
        <end position="318"/>
    </location>
</feature>
<dbReference type="GO" id="GO:0042882">
    <property type="term" value="P:L-arabinose transmembrane transport"/>
    <property type="evidence" value="ECO:0007669"/>
    <property type="project" value="InterPro"/>
</dbReference>
<evidence type="ECO:0000256" key="1">
    <source>
        <dbReference type="ARBA" id="ARBA00004196"/>
    </source>
</evidence>
<dbReference type="GO" id="GO:0030246">
    <property type="term" value="F:carbohydrate binding"/>
    <property type="evidence" value="ECO:0007669"/>
    <property type="project" value="TreeGrafter"/>
</dbReference>
<dbReference type="InterPro" id="IPR006311">
    <property type="entry name" value="TAT_signal"/>
</dbReference>
<dbReference type="PROSITE" id="PS51257">
    <property type="entry name" value="PROKAR_LIPOPROTEIN"/>
    <property type="match status" value="1"/>
</dbReference>
<evidence type="ECO:0000313" key="5">
    <source>
        <dbReference type="EMBL" id="PSL38195.1"/>
    </source>
</evidence>
<keyword evidence="3" id="KW-0732">Signal</keyword>
<dbReference type="InterPro" id="IPR028082">
    <property type="entry name" value="Peripla_BP_I"/>
</dbReference>
<dbReference type="PIRSF" id="PIRSF002816">
    <property type="entry name" value="AraF"/>
    <property type="match status" value="1"/>
</dbReference>
<dbReference type="Gene3D" id="3.40.50.2300">
    <property type="match status" value="2"/>
</dbReference>
<accession>A0A2P8GW67</accession>
<evidence type="ECO:0000313" key="8">
    <source>
        <dbReference type="Proteomes" id="UP000268291"/>
    </source>
</evidence>